<sequence>MHLGLILLSGSFLANALPSESHIMKIPKRRTSTRKSTKNPDPPSIEAEPKRLAHYAGMAYCSEKTVRDKTCGPCKSISKDVVVGDVVESSLDGHALILVHHQRKEVIVSVRGLITWENGLNSLKTWKEPINTFSYQNNVRLAGTSDAQVHKGFKNTADSISELLNPKLNRLLSKHSDYRLQLVGHSLGGAVATLLSIGINQELRIPYERMNLTTYGQPRVGNAAFVQWFNSLPLAMTRVVNENDPVPHIPLILNGFHHTGTELYIHNGQSKLCPPPSNSVLEDEGCSGGRTIKFGTGPHLAAWDVPLHKESC</sequence>
<proteinExistence type="predicted"/>
<protein>
    <submittedName>
        <fullName evidence="1">Uncharacterized protein</fullName>
    </submittedName>
</protein>
<evidence type="ECO:0000313" key="2">
    <source>
        <dbReference type="Proteomes" id="UP001165960"/>
    </source>
</evidence>
<accession>A0ACC2S335</accession>
<keyword evidence="2" id="KW-1185">Reference proteome</keyword>
<organism evidence="1 2">
    <name type="scientific">Entomophthora muscae</name>
    <dbReference type="NCBI Taxonomy" id="34485"/>
    <lineage>
        <taxon>Eukaryota</taxon>
        <taxon>Fungi</taxon>
        <taxon>Fungi incertae sedis</taxon>
        <taxon>Zoopagomycota</taxon>
        <taxon>Entomophthoromycotina</taxon>
        <taxon>Entomophthoromycetes</taxon>
        <taxon>Entomophthorales</taxon>
        <taxon>Entomophthoraceae</taxon>
        <taxon>Entomophthora</taxon>
    </lineage>
</organism>
<dbReference type="EMBL" id="QTSX02005873">
    <property type="protein sequence ID" value="KAJ9056797.1"/>
    <property type="molecule type" value="Genomic_DNA"/>
</dbReference>
<gene>
    <name evidence="1" type="ORF">DSO57_1029366</name>
</gene>
<reference evidence="1" key="1">
    <citation type="submission" date="2022-04" db="EMBL/GenBank/DDBJ databases">
        <title>Genome of the entomopathogenic fungus Entomophthora muscae.</title>
        <authorList>
            <person name="Elya C."/>
            <person name="Lovett B.R."/>
            <person name="Lee E."/>
            <person name="Macias A.M."/>
            <person name="Hajek A.E."/>
            <person name="De Bivort B.L."/>
            <person name="Kasson M.T."/>
            <person name="De Fine Licht H.H."/>
            <person name="Stajich J.E."/>
        </authorList>
    </citation>
    <scope>NUCLEOTIDE SEQUENCE</scope>
    <source>
        <strain evidence="1">Berkeley</strain>
    </source>
</reference>
<evidence type="ECO:0000313" key="1">
    <source>
        <dbReference type="EMBL" id="KAJ9056797.1"/>
    </source>
</evidence>
<dbReference type="Proteomes" id="UP001165960">
    <property type="component" value="Unassembled WGS sequence"/>
</dbReference>
<name>A0ACC2S335_9FUNG</name>
<comment type="caution">
    <text evidence="1">The sequence shown here is derived from an EMBL/GenBank/DDBJ whole genome shotgun (WGS) entry which is preliminary data.</text>
</comment>